<gene>
    <name evidence="1" type="primary">Mo05541</name>
    <name evidence="1" type="ORF">E5Q_05541</name>
</gene>
<evidence type="ECO:0000313" key="2">
    <source>
        <dbReference type="Proteomes" id="UP000009131"/>
    </source>
</evidence>
<reference evidence="1 2" key="1">
    <citation type="journal article" date="2011" name="J. Gen. Appl. Microbiol.">
        <title>Draft genome sequencing of the enigmatic basidiomycete Mixia osmundae.</title>
        <authorList>
            <person name="Nishida H."/>
            <person name="Nagatsuka Y."/>
            <person name="Sugiyama J."/>
        </authorList>
    </citation>
    <scope>NUCLEOTIDE SEQUENCE [LARGE SCALE GENOMIC DNA]</scope>
    <source>
        <strain evidence="2">CBS 9802 / IAM 14324 / JCM 22182 / KY 12970</strain>
    </source>
</reference>
<dbReference type="RefSeq" id="XP_014567019.1">
    <property type="nucleotide sequence ID" value="XM_014711533.1"/>
</dbReference>
<dbReference type="EMBL" id="BABT02000165">
    <property type="protein sequence ID" value="GAA98853.1"/>
    <property type="molecule type" value="Genomic_DNA"/>
</dbReference>
<evidence type="ECO:0000313" key="1">
    <source>
        <dbReference type="EMBL" id="GAA98853.1"/>
    </source>
</evidence>
<dbReference type="HOGENOM" id="CLU_2979621_0_0_1"/>
<comment type="caution">
    <text evidence="1">The sequence shown here is derived from an EMBL/GenBank/DDBJ whole genome shotgun (WGS) entry which is preliminary data.</text>
</comment>
<accession>G7E7P3</accession>
<dbReference type="InParanoid" id="G7E7P3"/>
<keyword evidence="2" id="KW-1185">Reference proteome</keyword>
<organism evidence="1 2">
    <name type="scientific">Mixia osmundae (strain CBS 9802 / IAM 14324 / JCM 22182 / KY 12970)</name>
    <dbReference type="NCBI Taxonomy" id="764103"/>
    <lineage>
        <taxon>Eukaryota</taxon>
        <taxon>Fungi</taxon>
        <taxon>Dikarya</taxon>
        <taxon>Basidiomycota</taxon>
        <taxon>Pucciniomycotina</taxon>
        <taxon>Mixiomycetes</taxon>
        <taxon>Mixiales</taxon>
        <taxon>Mixiaceae</taxon>
        <taxon>Mixia</taxon>
    </lineage>
</organism>
<dbReference type="Proteomes" id="UP000009131">
    <property type="component" value="Unassembled WGS sequence"/>
</dbReference>
<proteinExistence type="predicted"/>
<reference evidence="1 2" key="2">
    <citation type="journal article" date="2012" name="Open Biol.">
        <title>Characteristics of nucleosomes and linker DNA regions on the genome of the basidiomycete Mixia osmundae revealed by mono- and dinucleosome mapping.</title>
        <authorList>
            <person name="Nishida H."/>
            <person name="Kondo S."/>
            <person name="Matsumoto T."/>
            <person name="Suzuki Y."/>
            <person name="Yoshikawa H."/>
            <person name="Taylor T.D."/>
            <person name="Sugiyama J."/>
        </authorList>
    </citation>
    <scope>NUCLEOTIDE SEQUENCE [LARGE SCALE GENOMIC DNA]</scope>
    <source>
        <strain evidence="2">CBS 9802 / IAM 14324 / JCM 22182 / KY 12970</strain>
    </source>
</reference>
<name>G7E7P3_MIXOS</name>
<protein>
    <submittedName>
        <fullName evidence="1">Uncharacterized protein</fullName>
    </submittedName>
</protein>
<dbReference type="AlphaFoldDB" id="G7E7P3"/>
<sequence length="58" mass="6478">MTPSAPIITRRGSAAWELPLCATSSLSYYCLLLRRNSDDGVPTRHDAIKRVRLCNARC</sequence>